<dbReference type="SUPFAM" id="SSF53383">
    <property type="entry name" value="PLP-dependent transferases"/>
    <property type="match status" value="1"/>
</dbReference>
<dbReference type="Pfam" id="PF00202">
    <property type="entry name" value="Aminotran_3"/>
    <property type="match status" value="1"/>
</dbReference>
<dbReference type="HAMAP" id="MF_01107">
    <property type="entry name" value="ArgD_aminotrans_3"/>
    <property type="match status" value="1"/>
</dbReference>
<comment type="caution">
    <text evidence="4">Lacks conserved residue(s) required for the propagation of feature annotation.</text>
</comment>
<comment type="pathway">
    <text evidence="4">Amino-acid biosynthesis; L-arginine biosynthesis; N(2)-acetyl-L-ornithine from L-glutamate: step 4/4.</text>
</comment>
<organism evidence="5 6">
    <name type="scientific">Sphingomonas donggukensis</name>
    <dbReference type="NCBI Taxonomy" id="2949093"/>
    <lineage>
        <taxon>Bacteria</taxon>
        <taxon>Pseudomonadati</taxon>
        <taxon>Pseudomonadota</taxon>
        <taxon>Alphaproteobacteria</taxon>
        <taxon>Sphingomonadales</taxon>
        <taxon>Sphingomonadaceae</taxon>
        <taxon>Sphingomonas</taxon>
    </lineage>
</organism>
<keyword evidence="1 4" id="KW-0032">Aminotransferase</keyword>
<dbReference type="CDD" id="cd00610">
    <property type="entry name" value="OAT_like"/>
    <property type="match status" value="1"/>
</dbReference>
<keyword evidence="4" id="KW-0028">Amino-acid biosynthesis</keyword>
<gene>
    <name evidence="4" type="primary">argD</name>
    <name evidence="5" type="ORF">M9980_08635</name>
</gene>
<feature type="modified residue" description="N6-(pyridoxal phosphate)lysine" evidence="4">
    <location>
        <position position="244"/>
    </location>
</feature>
<dbReference type="RefSeq" id="WP_250749318.1">
    <property type="nucleotide sequence ID" value="NZ_CP098401.1"/>
</dbReference>
<dbReference type="EC" id="2.6.1.11" evidence="4"/>
<keyword evidence="6" id="KW-1185">Reference proteome</keyword>
<name>A0ABY4TQP8_9SPHN</name>
<comment type="miscellaneous">
    <text evidence="4">May also have succinyldiaminopimelate aminotransferase activity, thus carrying out the corresponding step in lysine biosynthesis.</text>
</comment>
<evidence type="ECO:0000256" key="1">
    <source>
        <dbReference type="ARBA" id="ARBA00022576"/>
    </source>
</evidence>
<dbReference type="InterPro" id="IPR015424">
    <property type="entry name" value="PyrdxlP-dep_Trfase"/>
</dbReference>
<reference evidence="5" key="1">
    <citation type="submission" date="2022-05" db="EMBL/GenBank/DDBJ databases">
        <title>Sphingomonas sp. strain RMG20 Genome sequencing and assembly.</title>
        <authorList>
            <person name="Kim I."/>
        </authorList>
    </citation>
    <scope>NUCLEOTIDE SEQUENCE</scope>
    <source>
        <strain evidence="5">RMG20</strain>
    </source>
</reference>
<dbReference type="InterPro" id="IPR004636">
    <property type="entry name" value="AcOrn/SuccOrn_fam"/>
</dbReference>
<comment type="catalytic activity">
    <reaction evidence="4">
        <text>N(2)-acetyl-L-ornithine + 2-oxoglutarate = N-acetyl-L-glutamate 5-semialdehyde + L-glutamate</text>
        <dbReference type="Rhea" id="RHEA:18049"/>
        <dbReference type="ChEBI" id="CHEBI:16810"/>
        <dbReference type="ChEBI" id="CHEBI:29123"/>
        <dbReference type="ChEBI" id="CHEBI:29985"/>
        <dbReference type="ChEBI" id="CHEBI:57805"/>
        <dbReference type="EC" id="2.6.1.11"/>
    </reaction>
</comment>
<dbReference type="InterPro" id="IPR049704">
    <property type="entry name" value="Aminotrans_3_PPA_site"/>
</dbReference>
<dbReference type="GO" id="GO:0008483">
    <property type="term" value="F:transaminase activity"/>
    <property type="evidence" value="ECO:0007669"/>
    <property type="project" value="UniProtKB-KW"/>
</dbReference>
<keyword evidence="4" id="KW-0055">Arginine biosynthesis</keyword>
<comment type="cofactor">
    <cofactor evidence="4">
        <name>pyridoxal 5'-phosphate</name>
        <dbReference type="ChEBI" id="CHEBI:597326"/>
    </cofactor>
    <text evidence="4">Binds 1 pyridoxal phosphate per subunit.</text>
</comment>
<feature type="binding site" evidence="4">
    <location>
        <begin position="215"/>
        <end position="218"/>
    </location>
    <ligand>
        <name>pyridoxal 5'-phosphate</name>
        <dbReference type="ChEBI" id="CHEBI:597326"/>
    </ligand>
</feature>
<dbReference type="InterPro" id="IPR015421">
    <property type="entry name" value="PyrdxlP-dep_Trfase_major"/>
</dbReference>
<evidence type="ECO:0000313" key="6">
    <source>
        <dbReference type="Proteomes" id="UP001055580"/>
    </source>
</evidence>
<feature type="binding site" evidence="4">
    <location>
        <position position="133"/>
    </location>
    <ligand>
        <name>N(2)-acetyl-L-ornithine</name>
        <dbReference type="ChEBI" id="CHEBI:57805"/>
    </ligand>
</feature>
<dbReference type="Gene3D" id="3.40.640.10">
    <property type="entry name" value="Type I PLP-dependent aspartate aminotransferase-like (Major domain)"/>
    <property type="match status" value="1"/>
</dbReference>
<accession>A0ABY4TQP8</accession>
<dbReference type="NCBIfam" id="TIGR00707">
    <property type="entry name" value="argD"/>
    <property type="match status" value="1"/>
</dbReference>
<proteinExistence type="inferred from homology"/>
<comment type="subunit">
    <text evidence="4">Homodimer.</text>
</comment>
<dbReference type="Gene3D" id="3.90.1150.10">
    <property type="entry name" value="Aspartate Aminotransferase, domain 1"/>
    <property type="match status" value="1"/>
</dbReference>
<dbReference type="PANTHER" id="PTHR11986">
    <property type="entry name" value="AMINOTRANSFERASE CLASS III"/>
    <property type="match status" value="1"/>
</dbReference>
<dbReference type="Proteomes" id="UP001055580">
    <property type="component" value="Chromosome"/>
</dbReference>
<sequence length="398" mass="42753">MAITPLMPVYPRCGVRPVRGEGCYLIGEQGERYLDFAAGIAVNALGHGHPHLTQAIAEQAATLMHVSNLYGSPQGEALAQRIVDNSFADTVFFTNSGVEAIECAIKTARRYHFANGNPERHKLITFRNAFHGRSLGAISATDQAKMRDGFEPLLPGFDYAPFNDLDAALALIDDETAGFLVETVQGEGGMTAGTPEFIRGLRKACDDHGLLLILDEIQCGYGRTGKMWAYEHYGITPDILTSAKGIGGGFPLGACLATEEAAKGMVVGTHGSTYGGNPLGMAAGQAILDVMLADGFLDHVTRMGERLRAAFEQLIPNHDHLFEEIRGKGLMLGIKMKEPAVAREFVAHLRDNHGLLTVAAGENVFRVLPPLIIEDAHVADCIERLSAGARTFVPASDD</sequence>
<evidence type="ECO:0000256" key="4">
    <source>
        <dbReference type="HAMAP-Rule" id="MF_01107"/>
    </source>
</evidence>
<protein>
    <recommendedName>
        <fullName evidence="4">Acetylornithine aminotransferase</fullName>
        <shortName evidence="4">ACOAT</shortName>
        <ecNumber evidence="4">2.6.1.11</ecNumber>
    </recommendedName>
</protein>
<dbReference type="PIRSF" id="PIRSF000521">
    <property type="entry name" value="Transaminase_4ab_Lys_Orn"/>
    <property type="match status" value="1"/>
</dbReference>
<dbReference type="PROSITE" id="PS00600">
    <property type="entry name" value="AA_TRANSFER_CLASS_3"/>
    <property type="match status" value="1"/>
</dbReference>
<comment type="subcellular location">
    <subcellularLocation>
        <location evidence="4">Cytoplasm</location>
    </subcellularLocation>
</comment>
<comment type="similarity">
    <text evidence="4">Belongs to the class-III pyridoxal-phosphate-dependent aminotransferase family. ArgD subfamily.</text>
</comment>
<dbReference type="InterPro" id="IPR050103">
    <property type="entry name" value="Class-III_PLP-dep_AT"/>
</dbReference>
<keyword evidence="2 4" id="KW-0808">Transferase</keyword>
<dbReference type="PANTHER" id="PTHR11986:SF113">
    <property type="entry name" value="SUCCINYLORNITHINE TRANSAMINASE"/>
    <property type="match status" value="1"/>
</dbReference>
<dbReference type="EMBL" id="CP098401">
    <property type="protein sequence ID" value="URW74643.1"/>
    <property type="molecule type" value="Genomic_DNA"/>
</dbReference>
<dbReference type="NCBIfam" id="NF002325">
    <property type="entry name" value="PRK01278.1"/>
    <property type="match status" value="1"/>
</dbReference>
<dbReference type="InterPro" id="IPR005814">
    <property type="entry name" value="Aminotrans_3"/>
</dbReference>
<feature type="binding site" evidence="4">
    <location>
        <position position="130"/>
    </location>
    <ligand>
        <name>pyridoxal 5'-phosphate</name>
        <dbReference type="ChEBI" id="CHEBI:597326"/>
    </ligand>
</feature>
<evidence type="ECO:0000256" key="3">
    <source>
        <dbReference type="ARBA" id="ARBA00022898"/>
    </source>
</evidence>
<keyword evidence="3 4" id="KW-0663">Pyridoxal phosphate</keyword>
<keyword evidence="4" id="KW-0963">Cytoplasm</keyword>
<evidence type="ECO:0000313" key="5">
    <source>
        <dbReference type="EMBL" id="URW74643.1"/>
    </source>
</evidence>
<feature type="binding site" evidence="4">
    <location>
        <position position="273"/>
    </location>
    <ligand>
        <name>pyridoxal 5'-phosphate</name>
        <dbReference type="ChEBI" id="CHEBI:597326"/>
    </ligand>
</feature>
<feature type="binding site" evidence="4">
    <location>
        <position position="272"/>
    </location>
    <ligand>
        <name>N(2)-acetyl-L-ornithine</name>
        <dbReference type="ChEBI" id="CHEBI:57805"/>
    </ligand>
</feature>
<dbReference type="InterPro" id="IPR015422">
    <property type="entry name" value="PyrdxlP-dep_Trfase_small"/>
</dbReference>
<evidence type="ECO:0000256" key="2">
    <source>
        <dbReference type="ARBA" id="ARBA00022679"/>
    </source>
</evidence>